<keyword evidence="8" id="KW-1185">Reference proteome</keyword>
<dbReference type="EMBL" id="SNYK01000007">
    <property type="protein sequence ID" value="TDQ37559.1"/>
    <property type="molecule type" value="Genomic_DNA"/>
</dbReference>
<feature type="transmembrane region" description="Helical" evidence="5">
    <location>
        <begin position="106"/>
        <end position="127"/>
    </location>
</feature>
<comment type="subcellular location">
    <subcellularLocation>
        <location evidence="1">Membrane</location>
        <topology evidence="1">Multi-pass membrane protein</topology>
    </subcellularLocation>
</comment>
<feature type="transmembrane region" description="Helical" evidence="5">
    <location>
        <begin position="429"/>
        <end position="445"/>
    </location>
</feature>
<feature type="transmembrane region" description="Helical" evidence="5">
    <location>
        <begin position="253"/>
        <end position="279"/>
    </location>
</feature>
<organism evidence="7 8">
    <name type="scientific">Thiopseudomonas denitrificans</name>
    <dbReference type="NCBI Taxonomy" id="1501432"/>
    <lineage>
        <taxon>Bacteria</taxon>
        <taxon>Pseudomonadati</taxon>
        <taxon>Pseudomonadota</taxon>
        <taxon>Gammaproteobacteria</taxon>
        <taxon>Pseudomonadales</taxon>
        <taxon>Pseudomonadaceae</taxon>
        <taxon>Thiopseudomonas</taxon>
    </lineage>
</organism>
<feature type="transmembrane region" description="Helical" evidence="5">
    <location>
        <begin position="364"/>
        <end position="385"/>
    </location>
</feature>
<dbReference type="InterPro" id="IPR051533">
    <property type="entry name" value="WaaL-like"/>
</dbReference>
<dbReference type="RefSeq" id="WP_101495688.1">
    <property type="nucleotide sequence ID" value="NZ_LNJZ01000002.1"/>
</dbReference>
<evidence type="ECO:0000256" key="2">
    <source>
        <dbReference type="ARBA" id="ARBA00022692"/>
    </source>
</evidence>
<feature type="transmembrane region" description="Helical" evidence="5">
    <location>
        <begin position="75"/>
        <end position="94"/>
    </location>
</feature>
<feature type="domain" description="O-antigen ligase-related" evidence="6">
    <location>
        <begin position="253"/>
        <end position="381"/>
    </location>
</feature>
<dbReference type="Proteomes" id="UP000294575">
    <property type="component" value="Unassembled WGS sequence"/>
</dbReference>
<feature type="transmembrane region" description="Helical" evidence="5">
    <location>
        <begin position="223"/>
        <end position="241"/>
    </location>
</feature>
<evidence type="ECO:0000313" key="8">
    <source>
        <dbReference type="Proteomes" id="UP000294575"/>
    </source>
</evidence>
<comment type="caution">
    <text evidence="7">The sequence shown here is derived from an EMBL/GenBank/DDBJ whole genome shotgun (WGS) entry which is preliminary data.</text>
</comment>
<feature type="transmembrane region" description="Helical" evidence="5">
    <location>
        <begin position="46"/>
        <end position="68"/>
    </location>
</feature>
<evidence type="ECO:0000256" key="1">
    <source>
        <dbReference type="ARBA" id="ARBA00004141"/>
    </source>
</evidence>
<name>A0A4R6TZQ7_9GAMM</name>
<dbReference type="AlphaFoldDB" id="A0A4R6TZQ7"/>
<keyword evidence="3 5" id="KW-1133">Transmembrane helix</keyword>
<feature type="transmembrane region" description="Helical" evidence="5">
    <location>
        <begin position="159"/>
        <end position="180"/>
    </location>
</feature>
<reference evidence="7 8" key="1">
    <citation type="submission" date="2019-03" db="EMBL/GenBank/DDBJ databases">
        <title>Genomic Encyclopedia of Type Strains, Phase IV (KMG-IV): sequencing the most valuable type-strain genomes for metagenomic binning, comparative biology and taxonomic classification.</title>
        <authorList>
            <person name="Goeker M."/>
        </authorList>
    </citation>
    <scope>NUCLEOTIDE SEQUENCE [LARGE SCALE GENOMIC DNA]</scope>
    <source>
        <strain evidence="7 8">DSM 28679</strain>
    </source>
</reference>
<keyword evidence="4 5" id="KW-0472">Membrane</keyword>
<evidence type="ECO:0000313" key="7">
    <source>
        <dbReference type="EMBL" id="TDQ37559.1"/>
    </source>
</evidence>
<feature type="transmembrane region" description="Helical" evidence="5">
    <location>
        <begin position="405"/>
        <end position="423"/>
    </location>
</feature>
<dbReference type="OrthoDB" id="7026333at2"/>
<dbReference type="GO" id="GO:0016020">
    <property type="term" value="C:membrane"/>
    <property type="evidence" value="ECO:0007669"/>
    <property type="project" value="UniProtKB-SubCell"/>
</dbReference>
<evidence type="ECO:0000256" key="4">
    <source>
        <dbReference type="ARBA" id="ARBA00023136"/>
    </source>
</evidence>
<dbReference type="InterPro" id="IPR007016">
    <property type="entry name" value="O-antigen_ligase-rel_domated"/>
</dbReference>
<keyword evidence="2 5" id="KW-0812">Transmembrane</keyword>
<sequence>MQRLGILLAVLLGVLLGGLALAVSPGKWWLVCSAVVVSVLVMLQPLRGFLLFVFCAAFIPYTTVNLGVRTTVSEALLLLTWAGVAWQMFTGHMQRSGVWHPAERSMVLLLFYSLIPLVAGVFLISVSGSALSNWVRWAMNMSVFFLVPLLLAGERERELVVQAFLAGSLAMLFLSVGYFLKDRDANTFIPVLTSLKYAHPEAVKDIFSANYTRMASPWVHPNLTGGILALTIPVAFMYGWTRTGWARWLGMTVAILGCAGLLFSISRGAIVALALVLFWLAHKRVPLSLRLIIYAAVLGTALIAFYPPLQERLLTMFLTSNASTTIRFEEYRLFPQAMAAYPLGIGFAVDPPVPGSGLLGISNLWLNVIYKIGVPGLLIFAVLTLRWWRAVRPLGAVPVLNRENALWLGALSGVLAALLTGLFDHYYSFTNVIIALFWLFAAMALQTATPDNRQGQVVEKNS</sequence>
<gene>
    <name evidence="7" type="ORF">DFQ45_10764</name>
</gene>
<dbReference type="PANTHER" id="PTHR37422:SF23">
    <property type="entry name" value="TEICHURONIC ACID BIOSYNTHESIS PROTEIN TUAE"/>
    <property type="match status" value="1"/>
</dbReference>
<proteinExistence type="predicted"/>
<dbReference type="Pfam" id="PF04932">
    <property type="entry name" value="Wzy_C"/>
    <property type="match status" value="1"/>
</dbReference>
<evidence type="ECO:0000256" key="3">
    <source>
        <dbReference type="ARBA" id="ARBA00022989"/>
    </source>
</evidence>
<protein>
    <recommendedName>
        <fullName evidence="6">O-antigen ligase-related domain-containing protein</fullName>
    </recommendedName>
</protein>
<feature type="transmembrane region" description="Helical" evidence="5">
    <location>
        <begin position="134"/>
        <end position="153"/>
    </location>
</feature>
<accession>A0A4R6TZQ7</accession>
<feature type="transmembrane region" description="Helical" evidence="5">
    <location>
        <begin position="291"/>
        <end position="309"/>
    </location>
</feature>
<dbReference type="PANTHER" id="PTHR37422">
    <property type="entry name" value="TEICHURONIC ACID BIOSYNTHESIS PROTEIN TUAE"/>
    <property type="match status" value="1"/>
</dbReference>
<evidence type="ECO:0000256" key="5">
    <source>
        <dbReference type="SAM" id="Phobius"/>
    </source>
</evidence>
<evidence type="ECO:0000259" key="6">
    <source>
        <dbReference type="Pfam" id="PF04932"/>
    </source>
</evidence>